<dbReference type="EMBL" id="FNZE01000009">
    <property type="protein sequence ID" value="SEJ48219.1"/>
    <property type="molecule type" value="Genomic_DNA"/>
</dbReference>
<sequence length="49" mass="5324">MAADGLAPMSWVNLHVGTCLAERGKEFYSKLSSDTDLHLLISGIGRKFS</sequence>
<keyword evidence="2" id="KW-1185">Reference proteome</keyword>
<organism evidence="1 2">
    <name type="scientific">Pseudomonas linyingensis</name>
    <dbReference type="NCBI Taxonomy" id="915471"/>
    <lineage>
        <taxon>Bacteria</taxon>
        <taxon>Pseudomonadati</taxon>
        <taxon>Pseudomonadota</taxon>
        <taxon>Gammaproteobacteria</taxon>
        <taxon>Pseudomonadales</taxon>
        <taxon>Pseudomonadaceae</taxon>
        <taxon>Pseudomonas</taxon>
    </lineage>
</organism>
<gene>
    <name evidence="1" type="ORF">SAMN05216201_109158</name>
</gene>
<name>A0A1H6Z3Y1_9PSED</name>
<evidence type="ECO:0000313" key="1">
    <source>
        <dbReference type="EMBL" id="SEJ48219.1"/>
    </source>
</evidence>
<evidence type="ECO:0000313" key="2">
    <source>
        <dbReference type="Proteomes" id="UP000242930"/>
    </source>
</evidence>
<dbReference type="Proteomes" id="UP000242930">
    <property type="component" value="Unassembled WGS sequence"/>
</dbReference>
<protein>
    <submittedName>
        <fullName evidence="1">Uncharacterized protein</fullName>
    </submittedName>
</protein>
<accession>A0A1H6Z3Y1</accession>
<dbReference type="AlphaFoldDB" id="A0A1H6Z3Y1"/>
<reference evidence="2" key="1">
    <citation type="submission" date="2016-10" db="EMBL/GenBank/DDBJ databases">
        <authorList>
            <person name="Varghese N."/>
            <person name="Submissions S."/>
        </authorList>
    </citation>
    <scope>NUCLEOTIDE SEQUENCE [LARGE SCALE GENOMIC DNA]</scope>
    <source>
        <strain evidence="2">LMG 25967</strain>
    </source>
</reference>
<proteinExistence type="predicted"/>